<protein>
    <recommendedName>
        <fullName evidence="3">HPF/RaiA family ribosome-associated protein</fullName>
    </recommendedName>
</protein>
<accession>A0A2D6LPZ6</accession>
<name>A0A2D6LPZ6_9ARCH</name>
<dbReference type="Gene3D" id="3.30.160.100">
    <property type="entry name" value="Ribosome hibernation promotion factor-like"/>
    <property type="match status" value="1"/>
</dbReference>
<reference evidence="2" key="1">
    <citation type="submission" date="2017-09" db="EMBL/GenBank/DDBJ databases">
        <title>The Reconstruction of 2,631 Draft Metagenome-Assembled Genomes from the Global Oceans.</title>
        <authorList>
            <person name="Tully B.J."/>
            <person name="Graham E.D."/>
            <person name="Heidelberg J.F."/>
        </authorList>
    </citation>
    <scope>NUCLEOTIDE SEQUENCE [LARGE SCALE GENOMIC DNA]</scope>
</reference>
<gene>
    <name evidence="1" type="ORF">CL944_02185</name>
</gene>
<organism evidence="1 2">
    <name type="scientific">Candidatus Iainarchaeum sp</name>
    <dbReference type="NCBI Taxonomy" id="3101447"/>
    <lineage>
        <taxon>Archaea</taxon>
        <taxon>Candidatus Iainarchaeota</taxon>
        <taxon>Candidatus Iainarchaeia</taxon>
        <taxon>Candidatus Iainarchaeales</taxon>
        <taxon>Candidatus Iainarchaeaceae</taxon>
        <taxon>Candidatus Iainarchaeum</taxon>
    </lineage>
</organism>
<evidence type="ECO:0008006" key="3">
    <source>
        <dbReference type="Google" id="ProtNLM"/>
    </source>
</evidence>
<dbReference type="InterPro" id="IPR036567">
    <property type="entry name" value="RHF-like"/>
</dbReference>
<dbReference type="EMBL" id="NZBD01000015">
    <property type="protein sequence ID" value="MAG18261.1"/>
    <property type="molecule type" value="Genomic_DNA"/>
</dbReference>
<dbReference type="SUPFAM" id="SSF69754">
    <property type="entry name" value="Ribosome binding protein Y (YfiA homologue)"/>
    <property type="match status" value="1"/>
</dbReference>
<evidence type="ECO:0000313" key="1">
    <source>
        <dbReference type="EMBL" id="MAG18261.1"/>
    </source>
</evidence>
<comment type="caution">
    <text evidence="1">The sequence shown here is derived from an EMBL/GenBank/DDBJ whole genome shotgun (WGS) entry which is preliminary data.</text>
</comment>
<dbReference type="Proteomes" id="UP000226712">
    <property type="component" value="Unassembled WGS sequence"/>
</dbReference>
<dbReference type="AlphaFoldDB" id="A0A2D6LPZ6"/>
<sequence>MDANKLIQITHLPKQDEIKKQSLINAIEKSYGKLTSFLPGELMLEIHFRESKKQGNREQFEVKANANVAGISLHSKFIDWDSEKALKQALTALEKEAIKAKTLKR</sequence>
<proteinExistence type="predicted"/>
<evidence type="ECO:0000313" key="2">
    <source>
        <dbReference type="Proteomes" id="UP000226712"/>
    </source>
</evidence>